<evidence type="ECO:0000313" key="1">
    <source>
        <dbReference type="EMBL" id="KKM07762.1"/>
    </source>
</evidence>
<proteinExistence type="predicted"/>
<protein>
    <submittedName>
        <fullName evidence="1">Uncharacterized protein</fullName>
    </submittedName>
</protein>
<accession>A0A0F9HXF8</accession>
<dbReference type="EMBL" id="LAZR01015701">
    <property type="protein sequence ID" value="KKM07762.1"/>
    <property type="molecule type" value="Genomic_DNA"/>
</dbReference>
<gene>
    <name evidence="1" type="ORF">LCGC14_1730610</name>
</gene>
<sequence>ILYLAVTNDRPGFNKIIDVANRMDSWHTKKVPD</sequence>
<organism evidence="1">
    <name type="scientific">marine sediment metagenome</name>
    <dbReference type="NCBI Taxonomy" id="412755"/>
    <lineage>
        <taxon>unclassified sequences</taxon>
        <taxon>metagenomes</taxon>
        <taxon>ecological metagenomes</taxon>
    </lineage>
</organism>
<name>A0A0F9HXF8_9ZZZZ</name>
<reference evidence="1" key="1">
    <citation type="journal article" date="2015" name="Nature">
        <title>Complex archaea that bridge the gap between prokaryotes and eukaryotes.</title>
        <authorList>
            <person name="Spang A."/>
            <person name="Saw J.H."/>
            <person name="Jorgensen S.L."/>
            <person name="Zaremba-Niedzwiedzka K."/>
            <person name="Martijn J."/>
            <person name="Lind A.E."/>
            <person name="van Eijk R."/>
            <person name="Schleper C."/>
            <person name="Guy L."/>
            <person name="Ettema T.J."/>
        </authorList>
    </citation>
    <scope>NUCLEOTIDE SEQUENCE</scope>
</reference>
<dbReference type="AlphaFoldDB" id="A0A0F9HXF8"/>
<comment type="caution">
    <text evidence="1">The sequence shown here is derived from an EMBL/GenBank/DDBJ whole genome shotgun (WGS) entry which is preliminary data.</text>
</comment>
<feature type="non-terminal residue" evidence="1">
    <location>
        <position position="1"/>
    </location>
</feature>